<protein>
    <submittedName>
        <fullName evidence="1">Uncharacterized protein</fullName>
    </submittedName>
</protein>
<dbReference type="Proteomes" id="UP001162060">
    <property type="component" value="Unassembled WGS sequence"/>
</dbReference>
<sequence length="106" mass="12095">MHLLAESIEDLKMQQQMLHALLDDLRRSSRCCCESDGRCSKTTRNLDLTVLGTSTRGHVSNVRDAAEEYVEWKVQVNTRVKQEVDLIDMGTQSRLLGRCEQELPGF</sequence>
<comment type="caution">
    <text evidence="1">The sequence shown here is derived from an EMBL/GenBank/DDBJ whole genome shotgun (WGS) entry which is preliminary data.</text>
</comment>
<reference evidence="1" key="1">
    <citation type="submission" date="2024-01" db="EMBL/GenBank/DDBJ databases">
        <authorList>
            <person name="Webb A."/>
        </authorList>
    </citation>
    <scope>NUCLEOTIDE SEQUENCE</scope>
    <source>
        <strain evidence="1">Pm1</strain>
    </source>
</reference>
<name>A0AAV1TCV1_9STRA</name>
<proteinExistence type="predicted"/>
<dbReference type="AlphaFoldDB" id="A0AAV1TCV1"/>
<evidence type="ECO:0000313" key="1">
    <source>
        <dbReference type="EMBL" id="CAK7915660.1"/>
    </source>
</evidence>
<organism evidence="1 2">
    <name type="scientific">Peronospora matthiolae</name>
    <dbReference type="NCBI Taxonomy" id="2874970"/>
    <lineage>
        <taxon>Eukaryota</taxon>
        <taxon>Sar</taxon>
        <taxon>Stramenopiles</taxon>
        <taxon>Oomycota</taxon>
        <taxon>Peronosporomycetes</taxon>
        <taxon>Peronosporales</taxon>
        <taxon>Peronosporaceae</taxon>
        <taxon>Peronospora</taxon>
    </lineage>
</organism>
<dbReference type="EMBL" id="CAKLBY020000043">
    <property type="protein sequence ID" value="CAK7915660.1"/>
    <property type="molecule type" value="Genomic_DNA"/>
</dbReference>
<evidence type="ECO:0000313" key="2">
    <source>
        <dbReference type="Proteomes" id="UP001162060"/>
    </source>
</evidence>
<gene>
    <name evidence="1" type="ORF">PM001_LOCUS5245</name>
</gene>
<accession>A0AAV1TCV1</accession>